<dbReference type="Gene3D" id="3.90.25.10">
    <property type="entry name" value="UDP-galactose 4-epimerase, domain 1"/>
    <property type="match status" value="1"/>
</dbReference>
<name>A0A934IUC3_9HYPH</name>
<keyword evidence="3" id="KW-1185">Reference proteome</keyword>
<evidence type="ECO:0000259" key="1">
    <source>
        <dbReference type="Pfam" id="PF05368"/>
    </source>
</evidence>
<dbReference type="PANTHER" id="PTHR43162">
    <property type="match status" value="1"/>
</dbReference>
<sequence>MSDLISITGASGKTGRRVAERLRAAGRMVRPLSRNTSPTFDWTDQAGWQDALAGSSAAYIAYAPDIALPGAVDDVAAFIDVALRAGARRLVMLSGRGEAEAVAAEEVLKASGADWTIVRASWFCQNFSEGFFVDEVLGGRVHFPRLDTPEPFVDADDIADVVANAFLDPHHIGQLYEVTGPELLTFRQALETIGAATGRSLETVPVSIPDYLAALRQAQVPEVYVGLLGYLIEEVLDGRNMSTADGIERALGRPARSFRDYAEAAARAGAWPASKVA</sequence>
<dbReference type="RefSeq" id="WP_198876487.1">
    <property type="nucleotide sequence ID" value="NZ_JAEKMH010000002.1"/>
</dbReference>
<dbReference type="InterPro" id="IPR036291">
    <property type="entry name" value="NAD(P)-bd_dom_sf"/>
</dbReference>
<dbReference type="InterPro" id="IPR051604">
    <property type="entry name" value="Ergot_Alk_Oxidoreductase"/>
</dbReference>
<dbReference type="InterPro" id="IPR008030">
    <property type="entry name" value="NmrA-like"/>
</dbReference>
<dbReference type="Gene3D" id="3.40.50.720">
    <property type="entry name" value="NAD(P)-binding Rossmann-like Domain"/>
    <property type="match status" value="1"/>
</dbReference>
<dbReference type="EMBL" id="JAEKMH010000002">
    <property type="protein sequence ID" value="MBJ3785301.1"/>
    <property type="molecule type" value="Genomic_DNA"/>
</dbReference>
<dbReference type="Proteomes" id="UP000602124">
    <property type="component" value="Unassembled WGS sequence"/>
</dbReference>
<evidence type="ECO:0000313" key="2">
    <source>
        <dbReference type="EMBL" id="MBJ3785301.1"/>
    </source>
</evidence>
<comment type="caution">
    <text evidence="2">The sequence shown here is derived from an EMBL/GenBank/DDBJ whole genome shotgun (WGS) entry which is preliminary data.</text>
</comment>
<dbReference type="SUPFAM" id="SSF51735">
    <property type="entry name" value="NAD(P)-binding Rossmann-fold domains"/>
    <property type="match status" value="1"/>
</dbReference>
<reference evidence="2" key="1">
    <citation type="submission" date="2020-12" db="EMBL/GenBank/DDBJ databases">
        <title>Devosia sp. MSA67 isolated from Mo River.</title>
        <authorList>
            <person name="Ma F."/>
            <person name="Zi Z."/>
        </authorList>
    </citation>
    <scope>NUCLEOTIDE SEQUENCE</scope>
    <source>
        <strain evidence="2">MSA67</strain>
    </source>
</reference>
<dbReference type="AlphaFoldDB" id="A0A934IUC3"/>
<evidence type="ECO:0000313" key="3">
    <source>
        <dbReference type="Proteomes" id="UP000602124"/>
    </source>
</evidence>
<accession>A0A934IUC3</accession>
<protein>
    <submittedName>
        <fullName evidence="2">NAD(P)H-binding protein</fullName>
    </submittedName>
</protein>
<dbReference type="PANTHER" id="PTHR43162:SF1">
    <property type="entry name" value="PRESTALK A DIFFERENTIATION PROTEIN A"/>
    <property type="match status" value="1"/>
</dbReference>
<dbReference type="Pfam" id="PF05368">
    <property type="entry name" value="NmrA"/>
    <property type="match status" value="1"/>
</dbReference>
<feature type="domain" description="NmrA-like" evidence="1">
    <location>
        <begin position="2"/>
        <end position="232"/>
    </location>
</feature>
<proteinExistence type="predicted"/>
<organism evidence="2 3">
    <name type="scientific">Devosia sediminis</name>
    <dbReference type="NCBI Taxonomy" id="2798801"/>
    <lineage>
        <taxon>Bacteria</taxon>
        <taxon>Pseudomonadati</taxon>
        <taxon>Pseudomonadota</taxon>
        <taxon>Alphaproteobacteria</taxon>
        <taxon>Hyphomicrobiales</taxon>
        <taxon>Devosiaceae</taxon>
        <taxon>Devosia</taxon>
    </lineage>
</organism>
<gene>
    <name evidence="2" type="ORF">JEQ47_11250</name>
</gene>